<gene>
    <name evidence="2" type="ORF">Val02_42040</name>
</gene>
<keyword evidence="1" id="KW-0472">Membrane</keyword>
<comment type="caution">
    <text evidence="2">The sequence shown here is derived from an EMBL/GenBank/DDBJ whole genome shotgun (WGS) entry which is preliminary data.</text>
</comment>
<sequence length="118" mass="12239">MIDALGYVTIAAALVLAAWGGIAAKRDRAPDRWLFGATGVVFALVAVQAVIALAGMIGGHDLDAPLFLGYLATEFLLLPAAVVLARMEPTRYGSAILAAGGLVIAPLVLRLLQIWALS</sequence>
<reference evidence="2" key="1">
    <citation type="submission" date="2021-01" db="EMBL/GenBank/DDBJ databases">
        <title>Whole genome shotgun sequence of Virgisporangium aliadipatigenens NBRC 105644.</title>
        <authorList>
            <person name="Komaki H."/>
            <person name="Tamura T."/>
        </authorList>
    </citation>
    <scope>NUCLEOTIDE SEQUENCE</scope>
    <source>
        <strain evidence="2">NBRC 105644</strain>
    </source>
</reference>
<keyword evidence="1" id="KW-1133">Transmembrane helix</keyword>
<evidence type="ECO:0000313" key="2">
    <source>
        <dbReference type="EMBL" id="GIJ47318.1"/>
    </source>
</evidence>
<proteinExistence type="predicted"/>
<name>A0A8J3YPA4_9ACTN</name>
<dbReference type="EMBL" id="BOPF01000014">
    <property type="protein sequence ID" value="GIJ47318.1"/>
    <property type="molecule type" value="Genomic_DNA"/>
</dbReference>
<evidence type="ECO:0000313" key="3">
    <source>
        <dbReference type="Proteomes" id="UP000619260"/>
    </source>
</evidence>
<keyword evidence="3" id="KW-1185">Reference proteome</keyword>
<evidence type="ECO:0000256" key="1">
    <source>
        <dbReference type="SAM" id="Phobius"/>
    </source>
</evidence>
<keyword evidence="1" id="KW-0812">Transmembrane</keyword>
<dbReference type="AlphaFoldDB" id="A0A8J3YPA4"/>
<protein>
    <submittedName>
        <fullName evidence="2">Uncharacterized protein</fullName>
    </submittedName>
</protein>
<dbReference type="Proteomes" id="UP000619260">
    <property type="component" value="Unassembled WGS sequence"/>
</dbReference>
<feature type="transmembrane region" description="Helical" evidence="1">
    <location>
        <begin position="64"/>
        <end position="84"/>
    </location>
</feature>
<dbReference type="RefSeq" id="WP_203900817.1">
    <property type="nucleotide sequence ID" value="NZ_BOPF01000014.1"/>
</dbReference>
<accession>A0A8J3YPA4</accession>
<organism evidence="2 3">
    <name type="scientific">Virgisporangium aliadipatigenens</name>
    <dbReference type="NCBI Taxonomy" id="741659"/>
    <lineage>
        <taxon>Bacteria</taxon>
        <taxon>Bacillati</taxon>
        <taxon>Actinomycetota</taxon>
        <taxon>Actinomycetes</taxon>
        <taxon>Micromonosporales</taxon>
        <taxon>Micromonosporaceae</taxon>
        <taxon>Virgisporangium</taxon>
    </lineage>
</organism>
<feature type="transmembrane region" description="Helical" evidence="1">
    <location>
        <begin position="33"/>
        <end position="58"/>
    </location>
</feature>
<feature type="transmembrane region" description="Helical" evidence="1">
    <location>
        <begin position="96"/>
        <end position="116"/>
    </location>
</feature>
<feature type="transmembrane region" description="Helical" evidence="1">
    <location>
        <begin position="6"/>
        <end position="24"/>
    </location>
</feature>